<dbReference type="OrthoDB" id="6505209at2759"/>
<dbReference type="InterPro" id="IPR050091">
    <property type="entry name" value="PKS_NRPS_Biosynth_Enz"/>
</dbReference>
<keyword evidence="6" id="KW-0443">Lipid metabolism</keyword>
<dbReference type="Pfam" id="PF00698">
    <property type="entry name" value="Acyl_transf_1"/>
    <property type="match status" value="1"/>
</dbReference>
<dbReference type="InterPro" id="IPR049552">
    <property type="entry name" value="PKS_DH_N"/>
</dbReference>
<evidence type="ECO:0000256" key="4">
    <source>
        <dbReference type="ARBA" id="ARBA00022857"/>
    </source>
</evidence>
<dbReference type="PANTHER" id="PTHR43775">
    <property type="entry name" value="FATTY ACID SYNTHASE"/>
    <property type="match status" value="1"/>
</dbReference>
<dbReference type="InterPro" id="IPR001227">
    <property type="entry name" value="Ac_transferase_dom_sf"/>
</dbReference>
<keyword evidence="13" id="KW-1185">Reference proteome</keyword>
<keyword evidence="8" id="KW-0511">Multifunctional enzyme</keyword>
<dbReference type="SUPFAM" id="SSF52151">
    <property type="entry name" value="FabD/lysophospholipase-like"/>
    <property type="match status" value="1"/>
</dbReference>
<feature type="region of interest" description="C-terminal hotdog fold" evidence="9">
    <location>
        <begin position="706"/>
        <end position="852"/>
    </location>
</feature>
<keyword evidence="2" id="KW-0444">Lipid biosynthesis</keyword>
<evidence type="ECO:0000256" key="9">
    <source>
        <dbReference type="PROSITE-ProRule" id="PRU01363"/>
    </source>
</evidence>
<keyword evidence="1" id="KW-0596">Phosphopantetheine</keyword>
<protein>
    <recommendedName>
        <fullName evidence="11">PKS/mFAS DH domain-containing protein</fullName>
    </recommendedName>
</protein>
<dbReference type="SUPFAM" id="SSF50129">
    <property type="entry name" value="GroES-like"/>
    <property type="match status" value="1"/>
</dbReference>
<dbReference type="UniPathway" id="UPA00094"/>
<feature type="active site" description="Proton acceptor; for dehydratase activity" evidence="9">
    <location>
        <position position="600"/>
    </location>
</feature>
<keyword evidence="5" id="KW-0560">Oxidoreductase</keyword>
<dbReference type="Gene3D" id="3.30.70.3290">
    <property type="match status" value="1"/>
</dbReference>
<organism evidence="12">
    <name type="scientific">Medioppia subpectinata</name>
    <dbReference type="NCBI Taxonomy" id="1979941"/>
    <lineage>
        <taxon>Eukaryota</taxon>
        <taxon>Metazoa</taxon>
        <taxon>Ecdysozoa</taxon>
        <taxon>Arthropoda</taxon>
        <taxon>Chelicerata</taxon>
        <taxon>Arachnida</taxon>
        <taxon>Acari</taxon>
        <taxon>Acariformes</taxon>
        <taxon>Sarcoptiformes</taxon>
        <taxon>Oribatida</taxon>
        <taxon>Brachypylina</taxon>
        <taxon>Oppioidea</taxon>
        <taxon>Oppiidae</taxon>
        <taxon>Medioppia</taxon>
    </lineage>
</organism>
<feature type="region of interest" description="Disordered" evidence="10">
    <location>
        <begin position="42"/>
        <end position="69"/>
    </location>
</feature>
<proteinExistence type="predicted"/>
<dbReference type="InterPro" id="IPR016036">
    <property type="entry name" value="Malonyl_transacylase_ACP-bd"/>
</dbReference>
<evidence type="ECO:0000259" key="11">
    <source>
        <dbReference type="PROSITE" id="PS52019"/>
    </source>
</evidence>
<dbReference type="Proteomes" id="UP000759131">
    <property type="component" value="Unassembled WGS sequence"/>
</dbReference>
<evidence type="ECO:0000256" key="2">
    <source>
        <dbReference type="ARBA" id="ARBA00022516"/>
    </source>
</evidence>
<dbReference type="InterPro" id="IPR049900">
    <property type="entry name" value="PKS_mFAS_DH"/>
</dbReference>
<dbReference type="Pfam" id="PF21089">
    <property type="entry name" value="PKS_DH_N"/>
    <property type="match status" value="1"/>
</dbReference>
<feature type="region of interest" description="N-terminal hotdog fold" evidence="9">
    <location>
        <begin position="568"/>
        <end position="689"/>
    </location>
</feature>
<evidence type="ECO:0000256" key="6">
    <source>
        <dbReference type="ARBA" id="ARBA00023098"/>
    </source>
</evidence>
<reference evidence="12" key="1">
    <citation type="submission" date="2020-11" db="EMBL/GenBank/DDBJ databases">
        <authorList>
            <person name="Tran Van P."/>
        </authorList>
    </citation>
    <scope>NUCLEOTIDE SEQUENCE</scope>
</reference>
<keyword evidence="4" id="KW-0521">NADP</keyword>
<evidence type="ECO:0000313" key="12">
    <source>
        <dbReference type="EMBL" id="CAD7627642.1"/>
    </source>
</evidence>
<gene>
    <name evidence="12" type="ORF">OSB1V03_LOCUS8067</name>
</gene>
<dbReference type="InterPro" id="IPR011032">
    <property type="entry name" value="GroES-like_sf"/>
</dbReference>
<sequence>MSSCWASDDGKNMPVVLLPSIFILAATSVAYARRAARRRCRKTQQTASDLTKPSADWSSTADTPRAEHTPDSCVTCITNGSNTIWLAAINNFGIGGANAHVLLEPNPKVGTSDGLKIAETIPRIVNICGRTDDAVNYVMDFIQNNPKRVTNEFLALLAQTMKYTPNVNSSGMPYRGSLIITKILDKNNETNYEYKRQLGVMKSKNTRPLWLLFPGLGGQWSAMAKALMPIKIFADKVEECHQILNEFGIDLKHMLLSDDKTAMSTMTAKFCSTTAIEIALFEVMKALDITPDGIIGHSFGEIKRRSSIACAYADGCLDTREAMVVTSIRGIVTENTKNIPKGLMAVVGLPVADCQQLLPNGVYIACNNAKDSVVISGLENEMKETMKALSAKRIFVRQLESSNIAYHSKYIETCGQPLAEAINKHIPEPKPRSTKWLSTSLMVSELTDHRLKCASGEYFAYNLVNPVQFYDRIKQLPADAIVLELGPHSLFGKIATETLGQCSYVSLIKKDSNDTNMDRFLRSLATLYELGVNLSVERLYPRVEWPVARNTPAINSLIKWDHRKPIRDRIFPERWSRRNGADANVEINCSANDYHFYLDHSVDGQPILPATGYLLLAWRKLAYDQGKLWHQVPVVFENVQFKRAVFLNEDSTTKLTVKYFPLTGDFCIYENDNVCVSGKMRAPADDDALTAQHTLLDGEPRLLGAQYSLQTHDIYTELRIIGLEYGPAFQRLRRVGTDDYRVFYGRCQWDGNFVTYMDALLQSRALSVPFRKMLLPVLIRKLTVDPRVMFDAFNRNKCGEEGVKRVEGVSPTGAHIASNPSKVNIDVDNEMGELGLYTNDQTVPIVSAPALDTAKARFNHRFSQYKSEITFYYNSETKQLVAPGVELEEVIVAPVARRHDTTGLVLDTDEFYANDDNHAIDHCLSAAMAKYLQVCKSLAVKVKQLGFAEMKCDFNYDNLGEEVIQEFRKECNENHVMFRTFDKILTEVMDKNRNKINSKKVQNIMNEIQINSEYDMSKDVVNQIQRNERMIRALVEIFSGQKVNQIQRNERMIRALVEIQWFGVLQAKQTARIDADKTMDTVWLLAQDSSINGIIGLMNCLRLEPGGKKFRYIFNMDTNSDNNVIDFNSKPYSDILANDLAANVIKEGKLGTYRHFKVVADYDKCVSNDYYLNSGAKKDLTGIEWFDSRKIPEIKTFYTSDNKEVRKTRVEIYCAGISFHEVMLASGRITPGAEQLFTDCVMGCEYVGRRVDTGERVMGIDTHRTFATSVNANIHSMTTIPEHWSMAEAATIVGTYCTVYYALIKRANLKQ</sequence>
<dbReference type="Gene3D" id="3.40.50.720">
    <property type="entry name" value="NAD(P)-binding Rossmann-like Domain"/>
    <property type="match status" value="1"/>
</dbReference>
<keyword evidence="3" id="KW-0276">Fatty acid metabolism</keyword>
<evidence type="ECO:0000256" key="10">
    <source>
        <dbReference type="SAM" id="MobiDB-lite"/>
    </source>
</evidence>
<dbReference type="GO" id="GO:0016491">
    <property type="term" value="F:oxidoreductase activity"/>
    <property type="evidence" value="ECO:0007669"/>
    <property type="project" value="UniProtKB-KW"/>
</dbReference>
<feature type="non-terminal residue" evidence="12">
    <location>
        <position position="1311"/>
    </location>
</feature>
<evidence type="ECO:0000256" key="3">
    <source>
        <dbReference type="ARBA" id="ARBA00022832"/>
    </source>
</evidence>
<dbReference type="Pfam" id="PF21149">
    <property type="entry name" value="FAS_pseudo-KR"/>
    <property type="match status" value="1"/>
</dbReference>
<dbReference type="PROSITE" id="PS52019">
    <property type="entry name" value="PKS_MFAS_DH"/>
    <property type="match status" value="1"/>
</dbReference>
<dbReference type="EMBL" id="OC859488">
    <property type="protein sequence ID" value="CAD7627642.1"/>
    <property type="molecule type" value="Genomic_DNA"/>
</dbReference>
<dbReference type="GO" id="GO:0004312">
    <property type="term" value="F:fatty acid synthase activity"/>
    <property type="evidence" value="ECO:0007669"/>
    <property type="project" value="TreeGrafter"/>
</dbReference>
<dbReference type="InterPro" id="IPR032821">
    <property type="entry name" value="PKS_assoc"/>
</dbReference>
<feature type="domain" description="PKS/mFAS DH" evidence="11">
    <location>
        <begin position="568"/>
        <end position="852"/>
    </location>
</feature>
<dbReference type="InterPro" id="IPR049391">
    <property type="entry name" value="FAS_pseudo-KR"/>
</dbReference>
<feature type="compositionally biased region" description="Polar residues" evidence="10">
    <location>
        <begin position="43"/>
        <end position="62"/>
    </location>
</feature>
<evidence type="ECO:0000256" key="7">
    <source>
        <dbReference type="ARBA" id="ARBA00023160"/>
    </source>
</evidence>
<dbReference type="EMBL" id="CAJPIZ010004913">
    <property type="protein sequence ID" value="CAG2108072.1"/>
    <property type="molecule type" value="Genomic_DNA"/>
</dbReference>
<evidence type="ECO:0000256" key="8">
    <source>
        <dbReference type="ARBA" id="ARBA00023268"/>
    </source>
</evidence>
<evidence type="ECO:0000256" key="1">
    <source>
        <dbReference type="ARBA" id="ARBA00022450"/>
    </source>
</evidence>
<dbReference type="InterPro" id="IPR016035">
    <property type="entry name" value="Acyl_Trfase/lysoPLipase"/>
</dbReference>
<name>A0A7R9KT12_9ACAR</name>
<dbReference type="SUPFAM" id="SSF55048">
    <property type="entry name" value="Probable ACP-binding domain of malonyl-CoA ACP transacylase"/>
    <property type="match status" value="1"/>
</dbReference>
<dbReference type="SMART" id="SM00827">
    <property type="entry name" value="PKS_AT"/>
    <property type="match status" value="1"/>
</dbReference>
<accession>A0A7R9KT12</accession>
<dbReference type="Gene3D" id="3.10.129.110">
    <property type="entry name" value="Polyketide synthase dehydratase"/>
    <property type="match status" value="1"/>
</dbReference>
<evidence type="ECO:0000256" key="5">
    <source>
        <dbReference type="ARBA" id="ARBA00023002"/>
    </source>
</evidence>
<dbReference type="PANTHER" id="PTHR43775:SF7">
    <property type="entry name" value="FATTY ACID SYNTHASE"/>
    <property type="match status" value="1"/>
</dbReference>
<dbReference type="Pfam" id="PF16197">
    <property type="entry name" value="KAsynt_C_assoc"/>
    <property type="match status" value="1"/>
</dbReference>
<evidence type="ECO:0000313" key="13">
    <source>
        <dbReference type="Proteomes" id="UP000759131"/>
    </source>
</evidence>
<dbReference type="InterPro" id="IPR014043">
    <property type="entry name" value="Acyl_transferase_dom"/>
</dbReference>
<dbReference type="Gene3D" id="3.40.366.10">
    <property type="entry name" value="Malonyl-Coenzyme A Acyl Carrier Protein, domain 2"/>
    <property type="match status" value="1"/>
</dbReference>
<keyword evidence="7" id="KW-0275">Fatty acid biosynthesis</keyword>
<dbReference type="GO" id="GO:0006633">
    <property type="term" value="P:fatty acid biosynthetic process"/>
    <property type="evidence" value="ECO:0007669"/>
    <property type="project" value="UniProtKB-UniPathway"/>
</dbReference>
<feature type="active site" description="Proton donor; for dehydratase activity" evidence="9">
    <location>
        <position position="758"/>
    </location>
</feature>
<dbReference type="InterPro" id="IPR042104">
    <property type="entry name" value="PKS_dehydratase_sf"/>
</dbReference>
<dbReference type="Gene3D" id="3.90.180.10">
    <property type="entry name" value="Medium-chain alcohol dehydrogenases, catalytic domain"/>
    <property type="match status" value="1"/>
</dbReference>